<name>A0AAD7TM48_9APHY</name>
<dbReference type="EMBL" id="JAPEVG010000309">
    <property type="protein sequence ID" value="KAJ8469024.1"/>
    <property type="molecule type" value="Genomic_DNA"/>
</dbReference>
<sequence>MSDDEEYAKLLEGTILEVPKAKRPRKSAEPAPEPELVGLQSSRLRLFKHGGRLPFNVVAALLELGHKYNIEVIRQEALSRMKTCFCHSFATFRASVTFGTVVRGSEGHRYAEMALFTPVLEVIPTQDAIRAVNVIRLVKQTSMLPMALYLCTMVPAATLATGVMRPDGGYDTLSQEDLIRCIDARTTLAMRTCRKRETIWYSRWWRGVDAMCGSSRACREAVAVKMKAEREARTIFPTAHPLASLAPEIRTLSLCAACLEAMLAAEVEETRFVWEKLPADLHLDVPEWNATLTK</sequence>
<proteinExistence type="predicted"/>
<keyword evidence="2" id="KW-1185">Reference proteome</keyword>
<dbReference type="AlphaFoldDB" id="A0AAD7TM48"/>
<organism evidence="1 2">
    <name type="scientific">Trametes cubensis</name>
    <dbReference type="NCBI Taxonomy" id="1111947"/>
    <lineage>
        <taxon>Eukaryota</taxon>
        <taxon>Fungi</taxon>
        <taxon>Dikarya</taxon>
        <taxon>Basidiomycota</taxon>
        <taxon>Agaricomycotina</taxon>
        <taxon>Agaricomycetes</taxon>
        <taxon>Polyporales</taxon>
        <taxon>Polyporaceae</taxon>
        <taxon>Trametes</taxon>
    </lineage>
</organism>
<gene>
    <name evidence="1" type="ORF">ONZ51_g9272</name>
</gene>
<accession>A0AAD7TM48</accession>
<evidence type="ECO:0000313" key="1">
    <source>
        <dbReference type="EMBL" id="KAJ8469024.1"/>
    </source>
</evidence>
<reference evidence="1" key="1">
    <citation type="submission" date="2022-11" db="EMBL/GenBank/DDBJ databases">
        <title>Genome Sequence of Cubamyces cubensis.</title>
        <authorList>
            <person name="Buettner E."/>
        </authorList>
    </citation>
    <scope>NUCLEOTIDE SEQUENCE</scope>
    <source>
        <strain evidence="1">MPL-01</strain>
    </source>
</reference>
<comment type="caution">
    <text evidence="1">The sequence shown here is derived from an EMBL/GenBank/DDBJ whole genome shotgun (WGS) entry which is preliminary data.</text>
</comment>
<protein>
    <submittedName>
        <fullName evidence="1">Uncharacterized protein</fullName>
    </submittedName>
</protein>
<dbReference type="Proteomes" id="UP001215151">
    <property type="component" value="Unassembled WGS sequence"/>
</dbReference>
<evidence type="ECO:0000313" key="2">
    <source>
        <dbReference type="Proteomes" id="UP001215151"/>
    </source>
</evidence>